<sequence>MATGSESNFKCSISRKMKKLIHLLFLVATAYSIKEIPIPDYGQTDDTILQWEAPEETKRDYPYYLSGYDEDGAAIWVAELGKWDTRKATEGTPEGLRNYKRNVIQMLKRISGKEINQEKRTLVNEFYFIIDMEKFDSRQSSTRESLNLMLWVARQADQAFTDKLRAAYIVNANYVFNKVFELMKPLLGRALHKVEVHGTNRNIWIPKLMKHFPKEQVPAWYGGSKEHKPLKVYG</sequence>
<proteinExistence type="predicted"/>
<dbReference type="InterPro" id="IPR001251">
    <property type="entry name" value="CRAL-TRIO_dom"/>
</dbReference>
<dbReference type="EMBL" id="CAJVCH010061844">
    <property type="protein sequence ID" value="CAG7719501.1"/>
    <property type="molecule type" value="Genomic_DNA"/>
</dbReference>
<dbReference type="AlphaFoldDB" id="A0A8J2JGY4"/>
<name>A0A8J2JGY4_9HEXA</name>
<dbReference type="CDD" id="cd00170">
    <property type="entry name" value="SEC14"/>
    <property type="match status" value="1"/>
</dbReference>
<evidence type="ECO:0000256" key="1">
    <source>
        <dbReference type="SAM" id="SignalP"/>
    </source>
</evidence>
<feature type="domain" description="CRAL-TRIO" evidence="2">
    <location>
        <begin position="53"/>
        <end position="229"/>
    </location>
</feature>
<dbReference type="PANTHER" id="PTHR23324:SF83">
    <property type="entry name" value="SEC14-LIKE PROTEIN 2"/>
    <property type="match status" value="1"/>
</dbReference>
<accession>A0A8J2JGY4</accession>
<dbReference type="OrthoDB" id="1434354at2759"/>
<dbReference type="PANTHER" id="PTHR23324">
    <property type="entry name" value="SEC14 RELATED PROTEIN"/>
    <property type="match status" value="1"/>
</dbReference>
<comment type="caution">
    <text evidence="3">The sequence shown here is derived from an EMBL/GenBank/DDBJ whole genome shotgun (WGS) entry which is preliminary data.</text>
</comment>
<dbReference type="Proteomes" id="UP000708208">
    <property type="component" value="Unassembled WGS sequence"/>
</dbReference>
<reference evidence="3" key="1">
    <citation type="submission" date="2021-06" db="EMBL/GenBank/DDBJ databases">
        <authorList>
            <person name="Hodson N. C."/>
            <person name="Mongue J. A."/>
            <person name="Jaron S. K."/>
        </authorList>
    </citation>
    <scope>NUCLEOTIDE SEQUENCE</scope>
</reference>
<protein>
    <recommendedName>
        <fullName evidence="2">CRAL-TRIO domain-containing protein</fullName>
    </recommendedName>
</protein>
<feature type="signal peptide" evidence="1">
    <location>
        <begin position="1"/>
        <end position="32"/>
    </location>
</feature>
<organism evidence="3 4">
    <name type="scientific">Allacma fusca</name>
    <dbReference type="NCBI Taxonomy" id="39272"/>
    <lineage>
        <taxon>Eukaryota</taxon>
        <taxon>Metazoa</taxon>
        <taxon>Ecdysozoa</taxon>
        <taxon>Arthropoda</taxon>
        <taxon>Hexapoda</taxon>
        <taxon>Collembola</taxon>
        <taxon>Symphypleona</taxon>
        <taxon>Sminthuridae</taxon>
        <taxon>Allacma</taxon>
    </lineage>
</organism>
<keyword evidence="4" id="KW-1185">Reference proteome</keyword>
<dbReference type="GO" id="GO:0005737">
    <property type="term" value="C:cytoplasm"/>
    <property type="evidence" value="ECO:0007669"/>
    <property type="project" value="TreeGrafter"/>
</dbReference>
<dbReference type="SMART" id="SM00516">
    <property type="entry name" value="SEC14"/>
    <property type="match status" value="1"/>
</dbReference>
<dbReference type="PROSITE" id="PS50191">
    <property type="entry name" value="CRAL_TRIO"/>
    <property type="match status" value="1"/>
</dbReference>
<dbReference type="InterPro" id="IPR051064">
    <property type="entry name" value="SEC14/CRAL-TRIO_domain"/>
</dbReference>
<gene>
    <name evidence="3" type="ORF">AFUS01_LOCUS8824</name>
</gene>
<evidence type="ECO:0000313" key="3">
    <source>
        <dbReference type="EMBL" id="CAG7719501.1"/>
    </source>
</evidence>
<feature type="chain" id="PRO_5035300047" description="CRAL-TRIO domain-containing protein" evidence="1">
    <location>
        <begin position="33"/>
        <end position="234"/>
    </location>
</feature>
<keyword evidence="1" id="KW-0732">Signal</keyword>
<evidence type="ECO:0000259" key="2">
    <source>
        <dbReference type="PROSITE" id="PS50191"/>
    </source>
</evidence>
<dbReference type="Pfam" id="PF00650">
    <property type="entry name" value="CRAL_TRIO"/>
    <property type="match status" value="1"/>
</dbReference>
<evidence type="ECO:0000313" key="4">
    <source>
        <dbReference type="Proteomes" id="UP000708208"/>
    </source>
</evidence>